<feature type="region of interest" description="Disordered" evidence="1">
    <location>
        <begin position="273"/>
        <end position="324"/>
    </location>
</feature>
<dbReference type="AlphaFoldDB" id="A0A7W3RNL8"/>
<reference evidence="2 3" key="1">
    <citation type="submission" date="2020-08" db="EMBL/GenBank/DDBJ databases">
        <title>Sequencing the genomes of 1000 actinobacteria strains.</title>
        <authorList>
            <person name="Klenk H.-P."/>
        </authorList>
    </citation>
    <scope>NUCLEOTIDE SEQUENCE [LARGE SCALE GENOMIC DNA]</scope>
    <source>
        <strain evidence="2 3">DSM 41827</strain>
    </source>
</reference>
<keyword evidence="3" id="KW-1185">Reference proteome</keyword>
<dbReference type="InterPro" id="IPR038332">
    <property type="entry name" value="PPE_sf"/>
</dbReference>
<feature type="region of interest" description="Disordered" evidence="1">
    <location>
        <begin position="353"/>
        <end position="597"/>
    </location>
</feature>
<evidence type="ECO:0000313" key="3">
    <source>
        <dbReference type="Proteomes" id="UP000577386"/>
    </source>
</evidence>
<feature type="compositionally biased region" description="Basic residues" evidence="1">
    <location>
        <begin position="581"/>
        <end position="597"/>
    </location>
</feature>
<feature type="compositionally biased region" description="Gly residues" evidence="1">
    <location>
        <begin position="552"/>
        <end position="565"/>
    </location>
</feature>
<evidence type="ECO:0000256" key="1">
    <source>
        <dbReference type="SAM" id="MobiDB-lite"/>
    </source>
</evidence>
<feature type="compositionally biased region" description="Low complexity" evidence="1">
    <location>
        <begin position="383"/>
        <end position="392"/>
    </location>
</feature>
<gene>
    <name evidence="2" type="ORF">HDA42_005563</name>
</gene>
<feature type="compositionally biased region" description="Polar residues" evidence="1">
    <location>
        <begin position="14"/>
        <end position="24"/>
    </location>
</feature>
<feature type="region of interest" description="Disordered" evidence="1">
    <location>
        <begin position="137"/>
        <end position="170"/>
    </location>
</feature>
<protein>
    <submittedName>
        <fullName evidence="2">Uncharacterized protein</fullName>
    </submittedName>
</protein>
<organism evidence="2 3">
    <name type="scientific">Streptomyces murinus</name>
    <dbReference type="NCBI Taxonomy" id="33900"/>
    <lineage>
        <taxon>Bacteria</taxon>
        <taxon>Bacillati</taxon>
        <taxon>Actinomycetota</taxon>
        <taxon>Actinomycetes</taxon>
        <taxon>Kitasatosporales</taxon>
        <taxon>Streptomycetaceae</taxon>
        <taxon>Streptomyces</taxon>
    </lineage>
</organism>
<feature type="compositionally biased region" description="Basic and acidic residues" evidence="1">
    <location>
        <begin position="144"/>
        <end position="156"/>
    </location>
</feature>
<feature type="compositionally biased region" description="Low complexity" evidence="1">
    <location>
        <begin position="432"/>
        <end position="442"/>
    </location>
</feature>
<dbReference type="Gene3D" id="1.20.1260.20">
    <property type="entry name" value="PPE superfamily"/>
    <property type="match status" value="1"/>
</dbReference>
<sequence>MGGNWQNDPRYKSDFQQVDQQASTSDALGAVRNFFRSMPFGGRTEFDDHDLNAMLDLVEHADPEQLETAGKALWDARNAISDASKDLHACVKTADWEGEGADAFKSYAKSLFDWTSSFGDYTQAVGTQITTAATGLASVRKSMPPRDTRPAHEQKRPWLMPKADQKDTNPDYTLAQKVEKHRQEAINQMNRLGSYYSVSAGEMQALQEPPITQMPSFGVPQPTHHKDLVEGTGDSAASTTPAKGHEGVTAHHQLTVSPNDPKIVGHTPSLHEAHQPTVLPGHSVGTEINTVGTLPPQAPVVPHGTPAPTLPTASGGGGQPPLTFPGPVGPAIPPTAGRSIGYSPNNRFPASAQERIGRAGTASGRSGLGNGRVPESPEERTGTGRAVTGGRAPQEPMGQAARTMGRTGQTGRSMMRGAAEPSERSPIGRAITGGTPRPTGTSSGRGGVKGPTSAMRNGVLGGKPVTERTSGGASGPKMPRGTVVGAEESVPSAGTSPKGAVGQRGVVGAPAAKSEPGSERAVLRSASNPEGVVGAPRSGAGPLQKGAENGAGDRGLGRGAVGGKQGPKNEAGHAEEPTEKNRHRLSRKRRRDAQKSD</sequence>
<comment type="caution">
    <text evidence="2">The sequence shown here is derived from an EMBL/GenBank/DDBJ whole genome shotgun (WGS) entry which is preliminary data.</text>
</comment>
<dbReference type="Proteomes" id="UP000577386">
    <property type="component" value="Unassembled WGS sequence"/>
</dbReference>
<dbReference type="RefSeq" id="WP_182776867.1">
    <property type="nucleotide sequence ID" value="NZ_BAAAHW010000046.1"/>
</dbReference>
<feature type="region of interest" description="Disordered" evidence="1">
    <location>
        <begin position="221"/>
        <end position="248"/>
    </location>
</feature>
<dbReference type="GeneID" id="93976852"/>
<proteinExistence type="predicted"/>
<feature type="compositionally biased region" description="Basic and acidic residues" evidence="1">
    <location>
        <begin position="570"/>
        <end position="580"/>
    </location>
</feature>
<dbReference type="EMBL" id="JACJIJ010000002">
    <property type="protein sequence ID" value="MBA9056385.1"/>
    <property type="molecule type" value="Genomic_DNA"/>
</dbReference>
<name>A0A7W3RNL8_STRMR</name>
<evidence type="ECO:0000313" key="2">
    <source>
        <dbReference type="EMBL" id="MBA9056385.1"/>
    </source>
</evidence>
<feature type="region of interest" description="Disordered" evidence="1">
    <location>
        <begin position="1"/>
        <end position="24"/>
    </location>
</feature>
<accession>A0A7W3RNL8</accession>